<keyword evidence="2" id="KW-0813">Transport</keyword>
<keyword evidence="10" id="KW-1185">Reference proteome</keyword>
<sequence>MFRALRVWNYRLFASTNLVSQTGMWVQRIGQDWLVLQLSGDSGVALGLITALQFGPALVFSLVGGVLADRYDKRRLIMVTQTVMGLLALVLGSLVALDVVRLWHVLVLALLLGVVSAIDAPLRQSFVSELVGPGLLTNAVGLNSTIFNSARLIGPAVAGGVITASGGSTTPTFFLNAASFAVTIAALARMRRHELHPSDPVPRGRGQLRAGIAYTRGRPDLVLAMVLAFVVGTFGFNTQVTIALMARQVYDAGAGAFGFLTTCYAVGSLCGALLSTRRQARPRQRFLVLATIGFGLLTVVCGLMPSYATFAVALVPAGAAGLLFAVACNSFVQLGVEPQMRGRVLSLYLMCFLGGTPVGAPTVGWLAEHLGAPVAFVASGALVVVAGCAAGLVLSRGRRVRLEAHVLPPRVRLHVGARTGSAVPDPVAAGR</sequence>
<dbReference type="SUPFAM" id="SSF103473">
    <property type="entry name" value="MFS general substrate transporter"/>
    <property type="match status" value="1"/>
</dbReference>
<feature type="transmembrane region" description="Helical" evidence="7">
    <location>
        <begin position="221"/>
        <end position="246"/>
    </location>
</feature>
<evidence type="ECO:0000256" key="1">
    <source>
        <dbReference type="ARBA" id="ARBA00004651"/>
    </source>
</evidence>
<feature type="transmembrane region" description="Helical" evidence="7">
    <location>
        <begin position="76"/>
        <end position="96"/>
    </location>
</feature>
<feature type="domain" description="Major facilitator superfamily (MFS) profile" evidence="8">
    <location>
        <begin position="1"/>
        <end position="195"/>
    </location>
</feature>
<organism evidence="9 10">
    <name type="scientific">Goekera deserti</name>
    <dbReference type="NCBI Taxonomy" id="2497753"/>
    <lineage>
        <taxon>Bacteria</taxon>
        <taxon>Bacillati</taxon>
        <taxon>Actinomycetota</taxon>
        <taxon>Actinomycetes</taxon>
        <taxon>Geodermatophilales</taxon>
        <taxon>Geodermatophilaceae</taxon>
        <taxon>Goekera</taxon>
    </lineage>
</organism>
<dbReference type="PROSITE" id="PS50850">
    <property type="entry name" value="MFS"/>
    <property type="match status" value="1"/>
</dbReference>
<dbReference type="PANTHER" id="PTHR23513:SF11">
    <property type="entry name" value="STAPHYLOFERRIN A TRANSPORTER"/>
    <property type="match status" value="1"/>
</dbReference>
<proteinExistence type="predicted"/>
<comment type="subcellular location">
    <subcellularLocation>
        <location evidence="1">Cell membrane</location>
        <topology evidence="1">Multi-pass membrane protein</topology>
    </subcellularLocation>
</comment>
<gene>
    <name evidence="9" type="ORF">G1H19_20925</name>
</gene>
<keyword evidence="3" id="KW-1003">Cell membrane</keyword>
<keyword evidence="6 7" id="KW-0472">Membrane</keyword>
<dbReference type="Pfam" id="PF05977">
    <property type="entry name" value="MFS_3"/>
    <property type="match status" value="1"/>
</dbReference>
<feature type="transmembrane region" description="Helical" evidence="7">
    <location>
        <begin position="252"/>
        <end position="274"/>
    </location>
</feature>
<evidence type="ECO:0000256" key="3">
    <source>
        <dbReference type="ARBA" id="ARBA00022475"/>
    </source>
</evidence>
<feature type="transmembrane region" description="Helical" evidence="7">
    <location>
        <begin position="373"/>
        <end position="394"/>
    </location>
</feature>
<evidence type="ECO:0000259" key="8">
    <source>
        <dbReference type="PROSITE" id="PS50850"/>
    </source>
</evidence>
<dbReference type="InterPro" id="IPR010290">
    <property type="entry name" value="TM_effector"/>
</dbReference>
<protein>
    <submittedName>
        <fullName evidence="9">MFS transporter</fullName>
    </submittedName>
</protein>
<feature type="transmembrane region" description="Helical" evidence="7">
    <location>
        <begin position="344"/>
        <end position="367"/>
    </location>
</feature>
<evidence type="ECO:0000313" key="10">
    <source>
        <dbReference type="Proteomes" id="UP000470470"/>
    </source>
</evidence>
<accession>A0A7K3WJ94</accession>
<reference evidence="9 10" key="1">
    <citation type="submission" date="2020-02" db="EMBL/GenBank/DDBJ databases">
        <title>The whole genome sequence of CPCC 205119.</title>
        <authorList>
            <person name="Jiang Z."/>
        </authorList>
    </citation>
    <scope>NUCLEOTIDE SEQUENCE [LARGE SCALE GENOMIC DNA]</scope>
    <source>
        <strain evidence="9 10">CPCC 205119</strain>
    </source>
</reference>
<keyword evidence="5 7" id="KW-1133">Transmembrane helix</keyword>
<evidence type="ECO:0000256" key="2">
    <source>
        <dbReference type="ARBA" id="ARBA00022448"/>
    </source>
</evidence>
<dbReference type="InterPro" id="IPR020846">
    <property type="entry name" value="MFS_dom"/>
</dbReference>
<dbReference type="GO" id="GO:0022857">
    <property type="term" value="F:transmembrane transporter activity"/>
    <property type="evidence" value="ECO:0007669"/>
    <property type="project" value="InterPro"/>
</dbReference>
<feature type="transmembrane region" description="Helical" evidence="7">
    <location>
        <begin position="102"/>
        <end position="122"/>
    </location>
</feature>
<dbReference type="GO" id="GO:0005886">
    <property type="term" value="C:plasma membrane"/>
    <property type="evidence" value="ECO:0007669"/>
    <property type="project" value="UniProtKB-SubCell"/>
</dbReference>
<feature type="transmembrane region" description="Helical" evidence="7">
    <location>
        <begin position="134"/>
        <end position="153"/>
    </location>
</feature>
<comment type="caution">
    <text evidence="9">The sequence shown here is derived from an EMBL/GenBank/DDBJ whole genome shotgun (WGS) entry which is preliminary data.</text>
</comment>
<evidence type="ECO:0000256" key="6">
    <source>
        <dbReference type="ARBA" id="ARBA00023136"/>
    </source>
</evidence>
<name>A0A7K3WJ94_9ACTN</name>
<dbReference type="Gene3D" id="1.20.1250.20">
    <property type="entry name" value="MFS general substrate transporter like domains"/>
    <property type="match status" value="1"/>
</dbReference>
<keyword evidence="4 7" id="KW-0812">Transmembrane</keyword>
<feature type="transmembrane region" description="Helical" evidence="7">
    <location>
        <begin position="173"/>
        <end position="190"/>
    </location>
</feature>
<dbReference type="InterPro" id="IPR036259">
    <property type="entry name" value="MFS_trans_sf"/>
</dbReference>
<evidence type="ECO:0000313" key="9">
    <source>
        <dbReference type="EMBL" id="NEL56436.1"/>
    </source>
</evidence>
<dbReference type="PANTHER" id="PTHR23513">
    <property type="entry name" value="INTEGRAL MEMBRANE EFFLUX PROTEIN-RELATED"/>
    <property type="match status" value="1"/>
</dbReference>
<dbReference type="AlphaFoldDB" id="A0A7K3WJ94"/>
<feature type="transmembrane region" description="Helical" evidence="7">
    <location>
        <begin position="286"/>
        <end position="305"/>
    </location>
</feature>
<feature type="transmembrane region" description="Helical" evidence="7">
    <location>
        <begin position="43"/>
        <end position="64"/>
    </location>
</feature>
<evidence type="ECO:0000256" key="4">
    <source>
        <dbReference type="ARBA" id="ARBA00022692"/>
    </source>
</evidence>
<feature type="transmembrane region" description="Helical" evidence="7">
    <location>
        <begin position="311"/>
        <end position="332"/>
    </location>
</feature>
<evidence type="ECO:0000256" key="5">
    <source>
        <dbReference type="ARBA" id="ARBA00022989"/>
    </source>
</evidence>
<dbReference type="Proteomes" id="UP000470470">
    <property type="component" value="Unassembled WGS sequence"/>
</dbReference>
<evidence type="ECO:0000256" key="7">
    <source>
        <dbReference type="SAM" id="Phobius"/>
    </source>
</evidence>
<dbReference type="CDD" id="cd06173">
    <property type="entry name" value="MFS_MefA_like"/>
    <property type="match status" value="1"/>
</dbReference>
<dbReference type="EMBL" id="JAAGWK010000035">
    <property type="protein sequence ID" value="NEL56436.1"/>
    <property type="molecule type" value="Genomic_DNA"/>
</dbReference>
<dbReference type="RefSeq" id="WP_152730810.1">
    <property type="nucleotide sequence ID" value="NZ_JAABOZ010000011.1"/>
</dbReference>